<dbReference type="InterPro" id="IPR051089">
    <property type="entry name" value="prtT"/>
</dbReference>
<dbReference type="SUPFAM" id="SSF57701">
    <property type="entry name" value="Zn2/Cys6 DNA-binding domain"/>
    <property type="match status" value="1"/>
</dbReference>
<dbReference type="EMBL" id="LN891159">
    <property type="protein sequence ID" value="CUS07936.1"/>
    <property type="molecule type" value="Genomic_DNA"/>
</dbReference>
<dbReference type="InterPro" id="IPR007219">
    <property type="entry name" value="XnlR_reg_dom"/>
</dbReference>
<comment type="subcellular location">
    <subcellularLocation>
        <location evidence="1">Nucleus</location>
    </subcellularLocation>
</comment>
<evidence type="ECO:0000313" key="9">
    <source>
        <dbReference type="EMBL" id="CUS07936.1"/>
    </source>
</evidence>
<protein>
    <recommendedName>
        <fullName evidence="8">Zn(2)-C6 fungal-type domain-containing protein</fullName>
    </recommendedName>
</protein>
<dbReference type="AlphaFoldDB" id="A0A292PKB2"/>
<feature type="region of interest" description="Disordered" evidence="7">
    <location>
        <begin position="1"/>
        <end position="41"/>
    </location>
</feature>
<dbReference type="GO" id="GO:0000981">
    <property type="term" value="F:DNA-binding transcription factor activity, RNA polymerase II-specific"/>
    <property type="evidence" value="ECO:0007669"/>
    <property type="project" value="InterPro"/>
</dbReference>
<evidence type="ECO:0000256" key="7">
    <source>
        <dbReference type="SAM" id="MobiDB-lite"/>
    </source>
</evidence>
<dbReference type="InterPro" id="IPR036864">
    <property type="entry name" value="Zn2-C6_fun-type_DNA-bd_sf"/>
</dbReference>
<dbReference type="PANTHER" id="PTHR31845:SF17">
    <property type="entry name" value="ZN(II)2CYS6 TRANSCRIPTION FACTOR (EUROFUNG)"/>
    <property type="match status" value="1"/>
</dbReference>
<dbReference type="GO" id="GO:0006351">
    <property type="term" value="P:DNA-templated transcription"/>
    <property type="evidence" value="ECO:0007669"/>
    <property type="project" value="InterPro"/>
</dbReference>
<reference evidence="9" key="1">
    <citation type="submission" date="2015-10" db="EMBL/GenBank/DDBJ databases">
        <authorList>
            <person name="Regsiter A."/>
            <person name="william w."/>
        </authorList>
    </citation>
    <scope>NUCLEOTIDE SEQUENCE</scope>
    <source>
        <strain evidence="9">Montdore</strain>
    </source>
</reference>
<dbReference type="Pfam" id="PF00172">
    <property type="entry name" value="Zn_clus"/>
    <property type="match status" value="1"/>
</dbReference>
<dbReference type="SMART" id="SM00906">
    <property type="entry name" value="Fungal_trans"/>
    <property type="match status" value="1"/>
</dbReference>
<accession>A0A292PKB2</accession>
<dbReference type="Pfam" id="PF04082">
    <property type="entry name" value="Fungal_trans"/>
    <property type="match status" value="1"/>
</dbReference>
<dbReference type="CDD" id="cd00067">
    <property type="entry name" value="GAL4"/>
    <property type="match status" value="1"/>
</dbReference>
<keyword evidence="2" id="KW-0479">Metal-binding</keyword>
<dbReference type="GO" id="GO:0000976">
    <property type="term" value="F:transcription cis-regulatory region binding"/>
    <property type="evidence" value="ECO:0007669"/>
    <property type="project" value="TreeGrafter"/>
</dbReference>
<sequence>MADSPQPGGLKRSFDDSGSSGADWPTRKSGRPSSGSPGRYVLPSILDGSGRVPTISRKVRACAACKKQKIRCDFEEGESTCVRCKKMKLECVVNRSLQTILDEDVEWKRLMRDDTTQLQRAVEDLLQINGMRPLTAYSYTMDSPVSSAASTTERERYPTSDRYSDGRYDRGISAAASHVRYPDRYLEKVKVEENDGHSLVSNPMGSLYEVTNLQGPRSGLRIGQQHPPESDGDFVSSGLITQAEAEALFTIFRDSLNHYLFDIALTHNTLEAARASSCLLTAAIFTVSSLHLPQHHHLFPKLCREFLRLVSSSMFDRYHQMDDIRALCIGAFWLTELSWKLSGHAVRIATEMGIHQSFRKALAGSPEHFERARLWYLLYVCDHHFSIAYGRPPVIHDHEPMRKYELYLQSSLAIEGDNRVISQVSLFVVMTRIYNCFEGEAEGEISDESLSQLAGFNEQLDNWRNTWRTRLRRFSDLRMHNPPPPAPQCEISCWQGGGISFVHNANQYPIETNAFVGDYPAKGVDLHYHFAKLQLNSLSLRGASTATINNLSPLRKEYANIAINSAASVLAVVLDESSIRDSLVGVPLYIDTMIAFAAVFLLKVTARWKGVGFSSLAPAQVWAQVGMVIELLKEKQAGEQHIIHQVSVGLEKMLNKCVEFSGSSSPFDDSRFWGNTLQSNHNNHSPAQILTPRSLPPYHEVPVYMQEGYPQQPQHQHQQQQQQQQQQPPPPQVPVDSSGQPLYPQVPIYDVSSAAPNEQQYFPIHMGTYDFLSPQLPY</sequence>
<evidence type="ECO:0000256" key="5">
    <source>
        <dbReference type="ARBA" id="ARBA00023163"/>
    </source>
</evidence>
<evidence type="ECO:0000256" key="3">
    <source>
        <dbReference type="ARBA" id="ARBA00023015"/>
    </source>
</evidence>
<organism evidence="9 10">
    <name type="scientific">Tuber aestivum</name>
    <name type="common">summer truffle</name>
    <dbReference type="NCBI Taxonomy" id="59557"/>
    <lineage>
        <taxon>Eukaryota</taxon>
        <taxon>Fungi</taxon>
        <taxon>Dikarya</taxon>
        <taxon>Ascomycota</taxon>
        <taxon>Pezizomycotina</taxon>
        <taxon>Pezizomycetes</taxon>
        <taxon>Pezizales</taxon>
        <taxon>Tuberaceae</taxon>
        <taxon>Tuber</taxon>
    </lineage>
</organism>
<evidence type="ECO:0000256" key="1">
    <source>
        <dbReference type="ARBA" id="ARBA00004123"/>
    </source>
</evidence>
<keyword evidence="10" id="KW-1185">Reference proteome</keyword>
<dbReference type="PROSITE" id="PS50048">
    <property type="entry name" value="ZN2_CY6_FUNGAL_2"/>
    <property type="match status" value="1"/>
</dbReference>
<dbReference type="SMART" id="SM00066">
    <property type="entry name" value="GAL4"/>
    <property type="match status" value="1"/>
</dbReference>
<evidence type="ECO:0000259" key="8">
    <source>
        <dbReference type="PROSITE" id="PS50048"/>
    </source>
</evidence>
<dbReference type="PROSITE" id="PS00463">
    <property type="entry name" value="ZN2_CY6_FUNGAL_1"/>
    <property type="match status" value="1"/>
</dbReference>
<gene>
    <name evidence="9" type="ORF">GSTUAT00007978001</name>
</gene>
<evidence type="ECO:0000313" key="10">
    <source>
        <dbReference type="Proteomes" id="UP001412239"/>
    </source>
</evidence>
<dbReference type="Proteomes" id="UP001412239">
    <property type="component" value="Unassembled WGS sequence"/>
</dbReference>
<name>A0A292PKB2_9PEZI</name>
<dbReference type="GO" id="GO:0005634">
    <property type="term" value="C:nucleus"/>
    <property type="evidence" value="ECO:0007669"/>
    <property type="project" value="UniProtKB-SubCell"/>
</dbReference>
<feature type="region of interest" description="Disordered" evidence="7">
    <location>
        <begin position="145"/>
        <end position="165"/>
    </location>
</feature>
<dbReference type="PANTHER" id="PTHR31845">
    <property type="entry name" value="FINGER DOMAIN PROTEIN, PUTATIVE-RELATED"/>
    <property type="match status" value="1"/>
</dbReference>
<proteinExistence type="predicted"/>
<feature type="region of interest" description="Disordered" evidence="7">
    <location>
        <begin position="710"/>
        <end position="745"/>
    </location>
</feature>
<evidence type="ECO:0000256" key="2">
    <source>
        <dbReference type="ARBA" id="ARBA00022723"/>
    </source>
</evidence>
<feature type="domain" description="Zn(2)-C6 fungal-type" evidence="8">
    <location>
        <begin position="61"/>
        <end position="93"/>
    </location>
</feature>
<feature type="compositionally biased region" description="Basic and acidic residues" evidence="7">
    <location>
        <begin position="152"/>
        <end position="165"/>
    </location>
</feature>
<keyword evidence="3" id="KW-0805">Transcription regulation</keyword>
<keyword evidence="4" id="KW-0238">DNA-binding</keyword>
<dbReference type="CDD" id="cd12148">
    <property type="entry name" value="fungal_TF_MHR"/>
    <property type="match status" value="1"/>
</dbReference>
<keyword evidence="6" id="KW-0539">Nucleus</keyword>
<evidence type="ECO:0000256" key="4">
    <source>
        <dbReference type="ARBA" id="ARBA00023125"/>
    </source>
</evidence>
<dbReference type="Gene3D" id="4.10.240.10">
    <property type="entry name" value="Zn(2)-C6 fungal-type DNA-binding domain"/>
    <property type="match status" value="1"/>
</dbReference>
<keyword evidence="5" id="KW-0804">Transcription</keyword>
<dbReference type="GO" id="GO:0008270">
    <property type="term" value="F:zinc ion binding"/>
    <property type="evidence" value="ECO:0007669"/>
    <property type="project" value="InterPro"/>
</dbReference>
<dbReference type="InterPro" id="IPR001138">
    <property type="entry name" value="Zn2Cys6_DnaBD"/>
</dbReference>
<evidence type="ECO:0000256" key="6">
    <source>
        <dbReference type="ARBA" id="ARBA00023242"/>
    </source>
</evidence>
<feature type="compositionally biased region" description="Low complexity" evidence="7">
    <location>
        <begin position="710"/>
        <end position="726"/>
    </location>
</feature>